<dbReference type="GO" id="GO:0000978">
    <property type="term" value="F:RNA polymerase II cis-regulatory region sequence-specific DNA binding"/>
    <property type="evidence" value="ECO:0007669"/>
    <property type="project" value="TreeGrafter"/>
</dbReference>
<evidence type="ECO:0000256" key="2">
    <source>
        <dbReference type="ARBA" id="ARBA00022723"/>
    </source>
</evidence>
<dbReference type="Proteomes" id="UP000759131">
    <property type="component" value="Unassembled WGS sequence"/>
</dbReference>
<keyword evidence="5" id="KW-0862">Zinc</keyword>
<dbReference type="EMBL" id="CAJPIZ010005479">
    <property type="protein sequence ID" value="CAG2108649.1"/>
    <property type="molecule type" value="Genomic_DNA"/>
</dbReference>
<dbReference type="Pfam" id="PF00096">
    <property type="entry name" value="zf-C2H2"/>
    <property type="match status" value="2"/>
</dbReference>
<dbReference type="InterPro" id="IPR036236">
    <property type="entry name" value="Znf_C2H2_sf"/>
</dbReference>
<evidence type="ECO:0000256" key="8">
    <source>
        <dbReference type="SAM" id="MobiDB-lite"/>
    </source>
</evidence>
<keyword evidence="4 7" id="KW-0863">Zinc-finger</keyword>
<evidence type="ECO:0000256" key="6">
    <source>
        <dbReference type="ARBA" id="ARBA00023242"/>
    </source>
</evidence>
<dbReference type="InterPro" id="IPR013087">
    <property type="entry name" value="Znf_C2H2_type"/>
</dbReference>
<feature type="region of interest" description="Disordered" evidence="8">
    <location>
        <begin position="1"/>
        <end position="25"/>
    </location>
</feature>
<evidence type="ECO:0000256" key="5">
    <source>
        <dbReference type="ARBA" id="ARBA00022833"/>
    </source>
</evidence>
<sequence length="371" mass="40635">MALNRSETIGDYSPPQSPALSHSLSYTDDTNLSTHDLKKCNEDLNEAVETLLSIGQLSNQCSQVSPKAKHCSHLVTDNLGTPPQSEDEFDSNSVDSCVLSHTNSHKSSSELARLLLTPTPPLTPKRTNPTSFPVPVIMRAPPIPKHSAKQLSNSSVSNGLSQNRSSIIATNSRTKPIKSSALRPTYSVLRPTPDKCSTFGPFCGTNAQIVPKLPQTLFLTSISTHNQIQTISQPNTTVIPIPPGVVQLVLTSGPSLPLTNPTTNLNDRHTSGEKPFVCLWESCGRQFSRSDELSRHKRTHTGEKKFVCSVCERRFMRSDHLTKHVKRHLAADNKRKVIELNIRPSVNPMLANTVTNISPVPITSTATLFMI</sequence>
<dbReference type="AlphaFoldDB" id="A0A7R9Q0Z2"/>
<dbReference type="GO" id="GO:0008270">
    <property type="term" value="F:zinc ion binding"/>
    <property type="evidence" value="ECO:0007669"/>
    <property type="project" value="UniProtKB-KW"/>
</dbReference>
<evidence type="ECO:0000313" key="10">
    <source>
        <dbReference type="EMBL" id="CAD7628219.1"/>
    </source>
</evidence>
<dbReference type="FunFam" id="3.30.160.60:FF:000018">
    <property type="entry name" value="Krueppel-like factor 15"/>
    <property type="match status" value="1"/>
</dbReference>
<evidence type="ECO:0000313" key="11">
    <source>
        <dbReference type="Proteomes" id="UP000759131"/>
    </source>
</evidence>
<dbReference type="EMBL" id="OC860054">
    <property type="protein sequence ID" value="CAD7628219.1"/>
    <property type="molecule type" value="Genomic_DNA"/>
</dbReference>
<organism evidence="10">
    <name type="scientific">Medioppia subpectinata</name>
    <dbReference type="NCBI Taxonomy" id="1979941"/>
    <lineage>
        <taxon>Eukaryota</taxon>
        <taxon>Metazoa</taxon>
        <taxon>Ecdysozoa</taxon>
        <taxon>Arthropoda</taxon>
        <taxon>Chelicerata</taxon>
        <taxon>Arachnida</taxon>
        <taxon>Acari</taxon>
        <taxon>Acariformes</taxon>
        <taxon>Sarcoptiformes</taxon>
        <taxon>Oribatida</taxon>
        <taxon>Brachypylina</taxon>
        <taxon>Oppioidea</taxon>
        <taxon>Oppiidae</taxon>
        <taxon>Medioppia</taxon>
    </lineage>
</organism>
<keyword evidence="2" id="KW-0479">Metal-binding</keyword>
<feature type="domain" description="C2H2-type" evidence="9">
    <location>
        <begin position="276"/>
        <end position="305"/>
    </location>
</feature>
<evidence type="ECO:0000259" key="9">
    <source>
        <dbReference type="PROSITE" id="PS50157"/>
    </source>
</evidence>
<proteinExistence type="predicted"/>
<protein>
    <recommendedName>
        <fullName evidence="9">C2H2-type domain-containing protein</fullName>
    </recommendedName>
</protein>
<dbReference type="FunFam" id="3.30.160.60:FF:001110">
    <property type="entry name" value="Krueppel factor 13"/>
    <property type="match status" value="1"/>
</dbReference>
<name>A0A7R9Q0Z2_9ACAR</name>
<gene>
    <name evidence="10" type="ORF">OSB1V03_LOCUS8641</name>
</gene>
<evidence type="ECO:0000256" key="3">
    <source>
        <dbReference type="ARBA" id="ARBA00022737"/>
    </source>
</evidence>
<accession>A0A7R9Q0Z2</accession>
<dbReference type="GO" id="GO:0005634">
    <property type="term" value="C:nucleus"/>
    <property type="evidence" value="ECO:0007669"/>
    <property type="project" value="UniProtKB-SubCell"/>
</dbReference>
<dbReference type="PANTHER" id="PTHR23235">
    <property type="entry name" value="KRUEPPEL-LIKE TRANSCRIPTION FACTOR"/>
    <property type="match status" value="1"/>
</dbReference>
<dbReference type="Gene3D" id="3.30.160.60">
    <property type="entry name" value="Classic Zinc Finger"/>
    <property type="match status" value="2"/>
</dbReference>
<dbReference type="PROSITE" id="PS50157">
    <property type="entry name" value="ZINC_FINGER_C2H2_2"/>
    <property type="match status" value="2"/>
</dbReference>
<dbReference type="SMART" id="SM00355">
    <property type="entry name" value="ZnF_C2H2"/>
    <property type="match status" value="2"/>
</dbReference>
<dbReference type="PANTHER" id="PTHR23235:SF120">
    <property type="entry name" value="KRUPPEL-LIKE FACTOR 15"/>
    <property type="match status" value="1"/>
</dbReference>
<dbReference type="SUPFAM" id="SSF57667">
    <property type="entry name" value="beta-beta-alpha zinc fingers"/>
    <property type="match status" value="1"/>
</dbReference>
<dbReference type="PROSITE" id="PS00028">
    <property type="entry name" value="ZINC_FINGER_C2H2_1"/>
    <property type="match status" value="2"/>
</dbReference>
<keyword evidence="6" id="KW-0539">Nucleus</keyword>
<comment type="subcellular location">
    <subcellularLocation>
        <location evidence="1">Nucleus</location>
    </subcellularLocation>
</comment>
<evidence type="ECO:0000256" key="7">
    <source>
        <dbReference type="PROSITE-ProRule" id="PRU00042"/>
    </source>
</evidence>
<evidence type="ECO:0000256" key="4">
    <source>
        <dbReference type="ARBA" id="ARBA00022771"/>
    </source>
</evidence>
<keyword evidence="11" id="KW-1185">Reference proteome</keyword>
<dbReference type="GO" id="GO:0000981">
    <property type="term" value="F:DNA-binding transcription factor activity, RNA polymerase II-specific"/>
    <property type="evidence" value="ECO:0007669"/>
    <property type="project" value="TreeGrafter"/>
</dbReference>
<keyword evidence="3" id="KW-0677">Repeat</keyword>
<reference evidence="10" key="1">
    <citation type="submission" date="2020-11" db="EMBL/GenBank/DDBJ databases">
        <authorList>
            <person name="Tran Van P."/>
        </authorList>
    </citation>
    <scope>NUCLEOTIDE SEQUENCE</scope>
</reference>
<dbReference type="OrthoDB" id="6499527at2759"/>
<feature type="domain" description="C2H2-type" evidence="9">
    <location>
        <begin position="306"/>
        <end position="333"/>
    </location>
</feature>
<evidence type="ECO:0000256" key="1">
    <source>
        <dbReference type="ARBA" id="ARBA00004123"/>
    </source>
</evidence>